<feature type="region of interest" description="Disordered" evidence="6">
    <location>
        <begin position="350"/>
        <end position="369"/>
    </location>
</feature>
<keyword evidence="5 7" id="KW-0472">Membrane</keyword>
<accession>A0A0N1NYY7</accession>
<evidence type="ECO:0000313" key="10">
    <source>
        <dbReference type="Proteomes" id="UP000038010"/>
    </source>
</evidence>
<feature type="region of interest" description="Disordered" evidence="6">
    <location>
        <begin position="388"/>
        <end position="408"/>
    </location>
</feature>
<evidence type="ECO:0000256" key="3">
    <source>
        <dbReference type="ARBA" id="ARBA00022692"/>
    </source>
</evidence>
<feature type="compositionally biased region" description="Acidic residues" evidence="6">
    <location>
        <begin position="391"/>
        <end position="400"/>
    </location>
</feature>
<evidence type="ECO:0000256" key="7">
    <source>
        <dbReference type="SAM" id="Phobius"/>
    </source>
</evidence>
<evidence type="ECO:0000256" key="1">
    <source>
        <dbReference type="ARBA" id="ARBA00004141"/>
    </source>
</evidence>
<comment type="caution">
    <text evidence="9">The sequence shown here is derived from an EMBL/GenBank/DDBJ whole genome shotgun (WGS) entry which is preliminary data.</text>
</comment>
<evidence type="ECO:0000313" key="9">
    <source>
        <dbReference type="EMBL" id="KPI40657.1"/>
    </source>
</evidence>
<dbReference type="GeneID" id="28731558"/>
<dbReference type="GO" id="GO:0016020">
    <property type="term" value="C:membrane"/>
    <property type="evidence" value="ECO:0007669"/>
    <property type="project" value="UniProtKB-SubCell"/>
</dbReference>
<feature type="transmembrane region" description="Helical" evidence="7">
    <location>
        <begin position="457"/>
        <end position="483"/>
    </location>
</feature>
<sequence>MGALLSLPLLALPSAATLWSVGASCCGAATCSALCSACGKFRSSIATRIAYAVLLLINSILSWIMLTDWAIRKLEHLTLDYMNFKCGDKACYGYFAVQRINFALGLFHLALSIFLIGVTSTRNGRAGLQNGYWGPKIFVWAALVVISFLIPEGFFMFYGKYIAFAGAILFVLLGLILLVDLAYQWADMCQERIDSAEDRNDNTSLRIWQTLLVGSSLTMYLAAFAMTIVMYIYFAASQCSMNISAITINLILILVVTFISVLPVVQESNPKAGIGQSAMVAVYCTYLTFSAVCMEPDDQACNPLVRARGARTTTIVLGALVTMLTIAYTTTRAATYGLALSSHNATNDSYAALNQDPDSHSEHGLVTTQPASRREIMRAAIESGALPASALDEDSDDEDDVVSKRDKDDERTGTQYNYSLFHVIFFMATCWVATLLTQDFDPETASGDFQPVGRTYWASWIKIVSAWTCYAIYAWSLVAPAVLSGREFS</sequence>
<feature type="transmembrane region" description="Helical" evidence="7">
    <location>
        <begin position="416"/>
        <end position="437"/>
    </location>
</feature>
<keyword evidence="8" id="KW-0732">Signal</keyword>
<evidence type="ECO:0000256" key="2">
    <source>
        <dbReference type="ARBA" id="ARBA00006665"/>
    </source>
</evidence>
<dbReference type="RefSeq" id="XP_018000620.1">
    <property type="nucleotide sequence ID" value="XM_018139678.1"/>
</dbReference>
<dbReference type="InterPro" id="IPR005016">
    <property type="entry name" value="TDE1/TMS"/>
</dbReference>
<protein>
    <submittedName>
        <fullName evidence="9">Membrane protein TMS1</fullName>
    </submittedName>
</protein>
<evidence type="ECO:0000256" key="6">
    <source>
        <dbReference type="SAM" id="MobiDB-lite"/>
    </source>
</evidence>
<keyword evidence="4 7" id="KW-1133">Transmembrane helix</keyword>
<dbReference type="EMBL" id="LFJN01000011">
    <property type="protein sequence ID" value="KPI40657.1"/>
    <property type="molecule type" value="Genomic_DNA"/>
</dbReference>
<reference evidence="9 10" key="1">
    <citation type="submission" date="2015-06" db="EMBL/GenBank/DDBJ databases">
        <title>Draft genome of the ant-associated black yeast Phialophora attae CBS 131958.</title>
        <authorList>
            <person name="Moreno L.F."/>
            <person name="Stielow B.J."/>
            <person name="de Hoog S."/>
            <person name="Vicente V.A."/>
            <person name="Weiss V.A."/>
            <person name="de Vries M."/>
            <person name="Cruz L.M."/>
            <person name="Souza E.M."/>
        </authorList>
    </citation>
    <scope>NUCLEOTIDE SEQUENCE [LARGE SCALE GENOMIC DNA]</scope>
    <source>
        <strain evidence="9 10">CBS 131958</strain>
    </source>
</reference>
<feature type="transmembrane region" description="Helical" evidence="7">
    <location>
        <begin position="246"/>
        <end position="266"/>
    </location>
</feature>
<comment type="similarity">
    <text evidence="2">Belongs to the TDE1 family.</text>
</comment>
<comment type="subcellular location">
    <subcellularLocation>
        <location evidence="1">Membrane</location>
        <topology evidence="1">Multi-pass membrane protein</topology>
    </subcellularLocation>
</comment>
<organism evidence="9 10">
    <name type="scientific">Cyphellophora attinorum</name>
    <dbReference type="NCBI Taxonomy" id="1664694"/>
    <lineage>
        <taxon>Eukaryota</taxon>
        <taxon>Fungi</taxon>
        <taxon>Dikarya</taxon>
        <taxon>Ascomycota</taxon>
        <taxon>Pezizomycotina</taxon>
        <taxon>Eurotiomycetes</taxon>
        <taxon>Chaetothyriomycetidae</taxon>
        <taxon>Chaetothyriales</taxon>
        <taxon>Cyphellophoraceae</taxon>
        <taxon>Cyphellophora</taxon>
    </lineage>
</organism>
<feature type="transmembrane region" description="Helical" evidence="7">
    <location>
        <begin position="162"/>
        <end position="186"/>
    </location>
</feature>
<evidence type="ECO:0000256" key="5">
    <source>
        <dbReference type="ARBA" id="ARBA00023136"/>
    </source>
</evidence>
<feature type="transmembrane region" description="Helical" evidence="7">
    <location>
        <begin position="272"/>
        <end position="289"/>
    </location>
</feature>
<feature type="transmembrane region" description="Helical" evidence="7">
    <location>
        <begin position="206"/>
        <end position="234"/>
    </location>
</feature>
<evidence type="ECO:0000256" key="4">
    <source>
        <dbReference type="ARBA" id="ARBA00022989"/>
    </source>
</evidence>
<feature type="transmembrane region" description="Helical" evidence="7">
    <location>
        <begin position="137"/>
        <end position="155"/>
    </location>
</feature>
<dbReference type="OrthoDB" id="5963193at2759"/>
<keyword evidence="3 7" id="KW-0812">Transmembrane</keyword>
<dbReference type="Proteomes" id="UP000038010">
    <property type="component" value="Unassembled WGS sequence"/>
</dbReference>
<dbReference type="AlphaFoldDB" id="A0A0N1NYY7"/>
<dbReference type="STRING" id="1664694.A0A0N1NYY7"/>
<evidence type="ECO:0000256" key="8">
    <source>
        <dbReference type="SAM" id="SignalP"/>
    </source>
</evidence>
<proteinExistence type="inferred from homology"/>
<dbReference type="VEuPathDB" id="FungiDB:AB675_10879"/>
<feature type="chain" id="PRO_5005879454" evidence="8">
    <location>
        <begin position="24"/>
        <end position="489"/>
    </location>
</feature>
<feature type="signal peptide" evidence="8">
    <location>
        <begin position="1"/>
        <end position="23"/>
    </location>
</feature>
<keyword evidence="10" id="KW-1185">Reference proteome</keyword>
<feature type="transmembrane region" description="Helical" evidence="7">
    <location>
        <begin position="92"/>
        <end position="117"/>
    </location>
</feature>
<gene>
    <name evidence="9" type="ORF">AB675_10879</name>
</gene>
<dbReference type="PANTHER" id="PTHR10383">
    <property type="entry name" value="SERINE INCORPORATOR"/>
    <property type="match status" value="1"/>
</dbReference>
<name>A0A0N1NYY7_9EURO</name>
<dbReference type="Pfam" id="PF03348">
    <property type="entry name" value="Serinc"/>
    <property type="match status" value="1"/>
</dbReference>
<dbReference type="PANTHER" id="PTHR10383:SF9">
    <property type="entry name" value="SERINE INCORPORATOR, ISOFORM F"/>
    <property type="match status" value="1"/>
</dbReference>
<feature type="transmembrane region" description="Helical" evidence="7">
    <location>
        <begin position="49"/>
        <end position="71"/>
    </location>
</feature>